<dbReference type="GO" id="GO:0000978">
    <property type="term" value="F:RNA polymerase II cis-regulatory region sequence-specific DNA binding"/>
    <property type="evidence" value="ECO:0007669"/>
    <property type="project" value="TreeGrafter"/>
</dbReference>
<keyword evidence="4" id="KW-0238">DNA-binding</keyword>
<dbReference type="OMA" id="GHRTRKI"/>
<evidence type="ECO:0000256" key="8">
    <source>
        <dbReference type="SAM" id="MobiDB-lite"/>
    </source>
</evidence>
<evidence type="ECO:0000256" key="3">
    <source>
        <dbReference type="ARBA" id="ARBA00023015"/>
    </source>
</evidence>
<feature type="domain" description="BZIP" evidence="9">
    <location>
        <begin position="277"/>
        <end position="340"/>
    </location>
</feature>
<evidence type="ECO:0000256" key="6">
    <source>
        <dbReference type="ARBA" id="ARBA00023242"/>
    </source>
</evidence>
<comment type="subcellular location">
    <subcellularLocation>
        <location evidence="1">Endoplasmic reticulum membrane</location>
        <topology evidence="1">Single-pass type II membrane protein</topology>
    </subcellularLocation>
</comment>
<keyword evidence="5" id="KW-0804">Transcription</keyword>
<dbReference type="CDD" id="cd14689">
    <property type="entry name" value="bZIP_CREB3"/>
    <property type="match status" value="1"/>
</dbReference>
<dbReference type="PANTHER" id="PTHR45996">
    <property type="entry name" value="AGAP001464-PB"/>
    <property type="match status" value="1"/>
</dbReference>
<evidence type="ECO:0000259" key="9">
    <source>
        <dbReference type="PROSITE" id="PS50217"/>
    </source>
</evidence>
<feature type="compositionally biased region" description="Polar residues" evidence="8">
    <location>
        <begin position="514"/>
        <end position="525"/>
    </location>
</feature>
<dbReference type="AlphaFoldDB" id="H2Z934"/>
<dbReference type="SMART" id="SM00338">
    <property type="entry name" value="BRLZ"/>
    <property type="match status" value="1"/>
</dbReference>
<reference evidence="10" key="2">
    <citation type="submission" date="2025-08" db="UniProtKB">
        <authorList>
            <consortium name="Ensembl"/>
        </authorList>
    </citation>
    <scope>IDENTIFICATION</scope>
</reference>
<feature type="compositionally biased region" description="Basic and acidic residues" evidence="8">
    <location>
        <begin position="501"/>
        <end position="511"/>
    </location>
</feature>
<dbReference type="Proteomes" id="UP000007875">
    <property type="component" value="Unassembled WGS sequence"/>
</dbReference>
<dbReference type="Gene3D" id="1.20.5.170">
    <property type="match status" value="1"/>
</dbReference>
<proteinExistence type="inferred from homology"/>
<dbReference type="InterPro" id="IPR004827">
    <property type="entry name" value="bZIP"/>
</dbReference>
<dbReference type="GO" id="GO:0005789">
    <property type="term" value="C:endoplasmic reticulum membrane"/>
    <property type="evidence" value="ECO:0007669"/>
    <property type="project" value="UniProtKB-SubCell"/>
</dbReference>
<reference evidence="11" key="1">
    <citation type="submission" date="2003-08" db="EMBL/GenBank/DDBJ databases">
        <authorList>
            <person name="Birren B."/>
            <person name="Nusbaum C."/>
            <person name="Abebe A."/>
            <person name="Abouelleil A."/>
            <person name="Adekoya E."/>
            <person name="Ait-zahra M."/>
            <person name="Allen N."/>
            <person name="Allen T."/>
            <person name="An P."/>
            <person name="Anderson M."/>
            <person name="Anderson S."/>
            <person name="Arachchi H."/>
            <person name="Armbruster J."/>
            <person name="Bachantsang P."/>
            <person name="Baldwin J."/>
            <person name="Barry A."/>
            <person name="Bayul T."/>
            <person name="Blitshsteyn B."/>
            <person name="Bloom T."/>
            <person name="Blye J."/>
            <person name="Boguslavskiy L."/>
            <person name="Borowsky M."/>
            <person name="Boukhgalter B."/>
            <person name="Brunache A."/>
            <person name="Butler J."/>
            <person name="Calixte N."/>
            <person name="Calvo S."/>
            <person name="Camarata J."/>
            <person name="Campo K."/>
            <person name="Chang J."/>
            <person name="Cheshatsang Y."/>
            <person name="Citroen M."/>
            <person name="Collymore A."/>
            <person name="Considine T."/>
            <person name="Cook A."/>
            <person name="Cooke P."/>
            <person name="Corum B."/>
            <person name="Cuomo C."/>
            <person name="David R."/>
            <person name="Dawoe T."/>
            <person name="Degray S."/>
            <person name="Dodge S."/>
            <person name="Dooley K."/>
            <person name="Dorje P."/>
            <person name="Dorjee K."/>
            <person name="Dorris L."/>
            <person name="Duffey N."/>
            <person name="Dupes A."/>
            <person name="Elkins T."/>
            <person name="Engels R."/>
            <person name="Erickson J."/>
            <person name="Farina A."/>
            <person name="Faro S."/>
            <person name="Ferreira P."/>
            <person name="Fischer H."/>
            <person name="Fitzgerald M."/>
            <person name="Foley K."/>
            <person name="Gage D."/>
            <person name="Galagan J."/>
            <person name="Gearin G."/>
            <person name="Gnerre S."/>
            <person name="Gnirke A."/>
            <person name="Goyette A."/>
            <person name="Graham J."/>
            <person name="Grandbois E."/>
            <person name="Gyaltsen K."/>
            <person name="Hafez N."/>
            <person name="Hagopian D."/>
            <person name="Hagos B."/>
            <person name="Hall J."/>
            <person name="Hatcher B."/>
            <person name="Heller A."/>
            <person name="Higgins H."/>
            <person name="Honan T."/>
            <person name="Horn A."/>
            <person name="Houde N."/>
            <person name="Hughes L."/>
            <person name="Hulme W."/>
            <person name="Husby E."/>
            <person name="Iliev I."/>
            <person name="Jaffe D."/>
            <person name="Jones C."/>
            <person name="Kamal M."/>
            <person name="Kamat A."/>
            <person name="Kamvysselis M."/>
            <person name="Karlsson E."/>
            <person name="Kells C."/>
            <person name="Kieu A."/>
            <person name="Kisner P."/>
            <person name="Kodira C."/>
            <person name="Kulbokas E."/>
            <person name="Labutti K."/>
            <person name="Lama D."/>
            <person name="Landers T."/>
            <person name="Leger J."/>
            <person name="Levine S."/>
            <person name="Lewis D."/>
            <person name="Lewis T."/>
            <person name="Lindblad-toh K."/>
            <person name="Liu X."/>
            <person name="Lokyitsang T."/>
            <person name="Lokyitsang Y."/>
            <person name="Lucien O."/>
            <person name="Lui A."/>
            <person name="Ma L.J."/>
            <person name="Mabbitt R."/>
            <person name="Macdonald J."/>
            <person name="Maclean C."/>
            <person name="Major J."/>
            <person name="Manning J."/>
            <person name="Marabella R."/>
            <person name="Maru K."/>
            <person name="Matthews C."/>
            <person name="Mauceli E."/>
            <person name="Mccarthy M."/>
            <person name="Mcdonough S."/>
            <person name="Mcghee T."/>
            <person name="Meldrim J."/>
            <person name="Meneus L."/>
            <person name="Mesirov J."/>
            <person name="Mihalev A."/>
            <person name="Mihova T."/>
            <person name="Mikkelsen T."/>
            <person name="Mlenga V."/>
            <person name="Moru K."/>
            <person name="Mozes J."/>
            <person name="Mulrain L."/>
            <person name="Munson G."/>
            <person name="Naylor J."/>
            <person name="Newes C."/>
            <person name="Nguyen C."/>
            <person name="Nguyen N."/>
            <person name="Nguyen T."/>
            <person name="Nicol R."/>
            <person name="Nielsen C."/>
            <person name="Nizzari M."/>
            <person name="Norbu C."/>
            <person name="Norbu N."/>
            <person name="O'donnell P."/>
            <person name="Okoawo O."/>
            <person name="O'leary S."/>
            <person name="Omotosho B."/>
            <person name="O'neill K."/>
            <person name="Osman S."/>
            <person name="Parker S."/>
            <person name="Perrin D."/>
            <person name="Phunkhang P."/>
            <person name="Piqani B."/>
            <person name="Purcell S."/>
            <person name="Rachupka T."/>
            <person name="Ramasamy U."/>
            <person name="Rameau R."/>
            <person name="Ray V."/>
            <person name="Raymond C."/>
            <person name="Retta R."/>
            <person name="Richardson S."/>
            <person name="Rise C."/>
            <person name="Rodriguez J."/>
            <person name="Rogers J."/>
            <person name="Rogov P."/>
            <person name="Rutman M."/>
            <person name="Schupbach R."/>
            <person name="Seaman C."/>
            <person name="Settipalli S."/>
            <person name="Sharpe T."/>
            <person name="Sheridan J."/>
            <person name="Sherpa N."/>
            <person name="Shi J."/>
            <person name="Smirnov S."/>
            <person name="Smith C."/>
            <person name="Sougnez C."/>
            <person name="Spencer B."/>
            <person name="Stalker J."/>
            <person name="Stange-thomann N."/>
            <person name="Stavropoulos S."/>
            <person name="Stetson K."/>
            <person name="Stone C."/>
            <person name="Stone S."/>
            <person name="Stubbs M."/>
            <person name="Talamas J."/>
            <person name="Tchuinga P."/>
            <person name="Tenzing P."/>
            <person name="Tesfaye S."/>
            <person name="Theodore J."/>
            <person name="Thoulutsang Y."/>
            <person name="Topham K."/>
            <person name="Towey S."/>
            <person name="Tsamla T."/>
            <person name="Tsomo N."/>
            <person name="Vallee D."/>
            <person name="Vassiliev H."/>
            <person name="Venkataraman V."/>
            <person name="Vinson J."/>
            <person name="Vo A."/>
            <person name="Wade C."/>
            <person name="Wang S."/>
            <person name="Wangchuk T."/>
            <person name="Wangdi T."/>
            <person name="Whittaker C."/>
            <person name="Wilkinson J."/>
            <person name="Wu Y."/>
            <person name="Wyman D."/>
            <person name="Yadav S."/>
            <person name="Yang S."/>
            <person name="Yang X."/>
            <person name="Yeager S."/>
            <person name="Yee E."/>
            <person name="Young G."/>
            <person name="Zainoun J."/>
            <person name="Zembeck L."/>
            <person name="Zimmer A."/>
            <person name="Zody M."/>
            <person name="Lander E."/>
        </authorList>
    </citation>
    <scope>NUCLEOTIDE SEQUENCE [LARGE SCALE GENOMIC DNA]</scope>
</reference>
<evidence type="ECO:0000256" key="5">
    <source>
        <dbReference type="ARBA" id="ARBA00023163"/>
    </source>
</evidence>
<accession>H2Z934</accession>
<protein>
    <recommendedName>
        <fullName evidence="9">BZIP domain-containing protein</fullName>
    </recommendedName>
</protein>
<dbReference type="GO" id="GO:0005634">
    <property type="term" value="C:nucleus"/>
    <property type="evidence" value="ECO:0007669"/>
    <property type="project" value="TreeGrafter"/>
</dbReference>
<dbReference type="InParanoid" id="H2Z934"/>
<comment type="similarity">
    <text evidence="2">Belongs to the bZIP family. ATF subfamily.</text>
</comment>
<reference evidence="10" key="3">
    <citation type="submission" date="2025-09" db="UniProtKB">
        <authorList>
            <consortium name="Ensembl"/>
        </authorList>
    </citation>
    <scope>IDENTIFICATION</scope>
</reference>
<evidence type="ECO:0000313" key="11">
    <source>
        <dbReference type="Proteomes" id="UP000007875"/>
    </source>
</evidence>
<dbReference type="HOGENOM" id="CLU_512820_0_0_1"/>
<dbReference type="Ensembl" id="ENSCSAVT00000014262.1">
    <property type="protein sequence ID" value="ENSCSAVP00000014099.1"/>
    <property type="gene ID" value="ENSCSAVG00000008268.1"/>
</dbReference>
<dbReference type="GeneTree" id="ENSGT00940000168374"/>
<evidence type="ECO:0000256" key="2">
    <source>
        <dbReference type="ARBA" id="ARBA00009050"/>
    </source>
</evidence>
<evidence type="ECO:0000256" key="1">
    <source>
        <dbReference type="ARBA" id="ARBA00004648"/>
    </source>
</evidence>
<dbReference type="GO" id="GO:0000981">
    <property type="term" value="F:DNA-binding transcription factor activity, RNA polymerase II-specific"/>
    <property type="evidence" value="ECO:0007669"/>
    <property type="project" value="TreeGrafter"/>
</dbReference>
<organism evidence="10 11">
    <name type="scientific">Ciona savignyi</name>
    <name type="common">Pacific transparent sea squirt</name>
    <dbReference type="NCBI Taxonomy" id="51511"/>
    <lineage>
        <taxon>Eukaryota</taxon>
        <taxon>Metazoa</taxon>
        <taxon>Chordata</taxon>
        <taxon>Tunicata</taxon>
        <taxon>Ascidiacea</taxon>
        <taxon>Phlebobranchia</taxon>
        <taxon>Cionidae</taxon>
        <taxon>Ciona</taxon>
    </lineage>
</organism>
<dbReference type="InterPro" id="IPR046347">
    <property type="entry name" value="bZIP_sf"/>
</dbReference>
<feature type="region of interest" description="Disordered" evidence="8">
    <location>
        <begin position="115"/>
        <end position="149"/>
    </location>
</feature>
<feature type="coiled-coil region" evidence="7">
    <location>
        <begin position="309"/>
        <end position="343"/>
    </location>
</feature>
<name>H2Z934_CIOSA</name>
<evidence type="ECO:0000313" key="10">
    <source>
        <dbReference type="Ensembl" id="ENSCSAVP00000014099.1"/>
    </source>
</evidence>
<dbReference type="PROSITE" id="PS00036">
    <property type="entry name" value="BZIP_BASIC"/>
    <property type="match status" value="1"/>
</dbReference>
<dbReference type="PROSITE" id="PS50217">
    <property type="entry name" value="BZIP"/>
    <property type="match status" value="1"/>
</dbReference>
<evidence type="ECO:0000256" key="7">
    <source>
        <dbReference type="SAM" id="Coils"/>
    </source>
</evidence>
<feature type="compositionally biased region" description="Polar residues" evidence="8">
    <location>
        <begin position="487"/>
        <end position="500"/>
    </location>
</feature>
<feature type="compositionally biased region" description="Basic and acidic residues" evidence="8">
    <location>
        <begin position="129"/>
        <end position="149"/>
    </location>
</feature>
<feature type="compositionally biased region" description="Low complexity" evidence="8">
    <location>
        <begin position="116"/>
        <end position="126"/>
    </location>
</feature>
<keyword evidence="11" id="KW-1185">Reference proteome</keyword>
<dbReference type="eggNOG" id="KOG0709">
    <property type="taxonomic scope" value="Eukaryota"/>
</dbReference>
<dbReference type="InterPro" id="IPR051381">
    <property type="entry name" value="CREB_ATF_subfamily"/>
</dbReference>
<keyword evidence="3" id="KW-0805">Transcription regulation</keyword>
<dbReference type="Pfam" id="PF00170">
    <property type="entry name" value="bZIP_1"/>
    <property type="match status" value="1"/>
</dbReference>
<dbReference type="SUPFAM" id="SSF57959">
    <property type="entry name" value="Leucine zipper domain"/>
    <property type="match status" value="1"/>
</dbReference>
<dbReference type="STRING" id="51511.ENSCSAVP00000014099"/>
<evidence type="ECO:0000256" key="4">
    <source>
        <dbReference type="ARBA" id="ARBA00023125"/>
    </source>
</evidence>
<keyword evidence="7" id="KW-0175">Coiled coil</keyword>
<feature type="region of interest" description="Disordered" evidence="8">
    <location>
        <begin position="449"/>
        <end position="531"/>
    </location>
</feature>
<keyword evidence="6" id="KW-0539">Nucleus</keyword>
<sequence length="531" mass="58892">MDSVLTLPFPDDEFASELSNMDYCDINGLLGQSSQLCEQNYMSGHKQVPRENDFIDEFLNLTSVESPNPGIYVMPTTANTLQTEAVAIAAKKGVNAKLVQTDHDYSMKCCSPAPLSDSGVSSVSSSPKNETEYDKLTLDQDPPDPHLGHNEPFEFDFSDFEIEQINKGTFQALNDTSPLSVTLDLTDIGADPYENYRQKRYSGDCDSSSMHSGSSSDIYGTTSTTINMEASSTDTSASNLLPNFKPLVLTVEEKKLLKEEQVTIPTDLPLTKYEERVLKKVRRKIRNKKSAMASRQKKKDYVGGLEARVKKCTDLNEALSKRVKQLENQNSTLLEQLRQIHDVVKKNSSKTTQATTCVMVMILSFGLFIAPSYGPFSIDPNEDSLLNIPEGHRTRKILEHKAEENGFTVVEPLNSLIQPYNPALHPKSEVLQNDANKYFADPSIEVQHENDTAHNSSSRNLKDADVGSSSDQEAASVHRASPKLQAPQPSSQDTGTNNRVVKSEVDADQKPTLRKSSFVETQSNLSHRDEI</sequence>
<dbReference type="PANTHER" id="PTHR45996:SF3">
    <property type="entry name" value="CREB-H TRANSCRIPTION FACTOR HOMOLOG LET-607"/>
    <property type="match status" value="1"/>
</dbReference>